<evidence type="ECO:0000313" key="1">
    <source>
        <dbReference type="EMBL" id="KAF5788480.1"/>
    </source>
</evidence>
<sequence length="62" mass="7333">MLHLQIVSPLRLLLSAFKCWKIVQFLTFFLKGTLVFLRLEIEIRVTYHSPSFRSCVTDKFSN</sequence>
<dbReference type="EMBL" id="MNCJ02000325">
    <property type="protein sequence ID" value="KAF5788480.1"/>
    <property type="molecule type" value="Genomic_DNA"/>
</dbReference>
<name>A0A9K3N6D7_HELAN</name>
<protein>
    <submittedName>
        <fullName evidence="1">Uncharacterized protein</fullName>
    </submittedName>
</protein>
<evidence type="ECO:0000313" key="2">
    <source>
        <dbReference type="Proteomes" id="UP000215914"/>
    </source>
</evidence>
<accession>A0A9K3N6D7</accession>
<keyword evidence="2" id="KW-1185">Reference proteome</keyword>
<dbReference type="Gramene" id="mRNA:HanXRQr2_Chr10g0464461">
    <property type="protein sequence ID" value="CDS:HanXRQr2_Chr10g0464461.1"/>
    <property type="gene ID" value="HanXRQr2_Chr10g0464461"/>
</dbReference>
<dbReference type="Proteomes" id="UP000215914">
    <property type="component" value="Unassembled WGS sequence"/>
</dbReference>
<organism evidence="1 2">
    <name type="scientific">Helianthus annuus</name>
    <name type="common">Common sunflower</name>
    <dbReference type="NCBI Taxonomy" id="4232"/>
    <lineage>
        <taxon>Eukaryota</taxon>
        <taxon>Viridiplantae</taxon>
        <taxon>Streptophyta</taxon>
        <taxon>Embryophyta</taxon>
        <taxon>Tracheophyta</taxon>
        <taxon>Spermatophyta</taxon>
        <taxon>Magnoliopsida</taxon>
        <taxon>eudicotyledons</taxon>
        <taxon>Gunneridae</taxon>
        <taxon>Pentapetalae</taxon>
        <taxon>asterids</taxon>
        <taxon>campanulids</taxon>
        <taxon>Asterales</taxon>
        <taxon>Asteraceae</taxon>
        <taxon>Asteroideae</taxon>
        <taxon>Heliantheae alliance</taxon>
        <taxon>Heliantheae</taxon>
        <taxon>Helianthus</taxon>
    </lineage>
</organism>
<gene>
    <name evidence="1" type="ORF">HanXRQr2_Chr10g0464461</name>
</gene>
<reference evidence="1" key="1">
    <citation type="journal article" date="2017" name="Nature">
        <title>The sunflower genome provides insights into oil metabolism, flowering and Asterid evolution.</title>
        <authorList>
            <person name="Badouin H."/>
            <person name="Gouzy J."/>
            <person name="Grassa C.J."/>
            <person name="Murat F."/>
            <person name="Staton S.E."/>
            <person name="Cottret L."/>
            <person name="Lelandais-Briere C."/>
            <person name="Owens G.L."/>
            <person name="Carrere S."/>
            <person name="Mayjonade B."/>
            <person name="Legrand L."/>
            <person name="Gill N."/>
            <person name="Kane N.C."/>
            <person name="Bowers J.E."/>
            <person name="Hubner S."/>
            <person name="Bellec A."/>
            <person name="Berard A."/>
            <person name="Berges H."/>
            <person name="Blanchet N."/>
            <person name="Boniface M.C."/>
            <person name="Brunel D."/>
            <person name="Catrice O."/>
            <person name="Chaidir N."/>
            <person name="Claudel C."/>
            <person name="Donnadieu C."/>
            <person name="Faraut T."/>
            <person name="Fievet G."/>
            <person name="Helmstetter N."/>
            <person name="King M."/>
            <person name="Knapp S.J."/>
            <person name="Lai Z."/>
            <person name="Le Paslier M.C."/>
            <person name="Lippi Y."/>
            <person name="Lorenzon L."/>
            <person name="Mandel J.R."/>
            <person name="Marage G."/>
            <person name="Marchand G."/>
            <person name="Marquand E."/>
            <person name="Bret-Mestries E."/>
            <person name="Morien E."/>
            <person name="Nambeesan S."/>
            <person name="Nguyen T."/>
            <person name="Pegot-Espagnet P."/>
            <person name="Pouilly N."/>
            <person name="Raftis F."/>
            <person name="Sallet E."/>
            <person name="Schiex T."/>
            <person name="Thomas J."/>
            <person name="Vandecasteele C."/>
            <person name="Vares D."/>
            <person name="Vear F."/>
            <person name="Vautrin S."/>
            <person name="Crespi M."/>
            <person name="Mangin B."/>
            <person name="Burke J.M."/>
            <person name="Salse J."/>
            <person name="Munos S."/>
            <person name="Vincourt P."/>
            <person name="Rieseberg L.H."/>
            <person name="Langlade N.B."/>
        </authorList>
    </citation>
    <scope>NUCLEOTIDE SEQUENCE</scope>
    <source>
        <tissue evidence="1">Leaves</tissue>
    </source>
</reference>
<dbReference type="AlphaFoldDB" id="A0A9K3N6D7"/>
<proteinExistence type="predicted"/>
<comment type="caution">
    <text evidence="1">The sequence shown here is derived from an EMBL/GenBank/DDBJ whole genome shotgun (WGS) entry which is preliminary data.</text>
</comment>
<reference evidence="1" key="2">
    <citation type="submission" date="2020-06" db="EMBL/GenBank/DDBJ databases">
        <title>Helianthus annuus Genome sequencing and assembly Release 2.</title>
        <authorList>
            <person name="Gouzy J."/>
            <person name="Langlade N."/>
            <person name="Munos S."/>
        </authorList>
    </citation>
    <scope>NUCLEOTIDE SEQUENCE</scope>
    <source>
        <tissue evidence="1">Leaves</tissue>
    </source>
</reference>